<comment type="subunit">
    <text evidence="9 10">Homohexamer. Organized in a ring with a central cavity.</text>
</comment>
<dbReference type="InterPro" id="IPR027417">
    <property type="entry name" value="P-loop_NTPase"/>
</dbReference>
<dbReference type="Gene3D" id="3.30.230.10">
    <property type="match status" value="1"/>
</dbReference>
<evidence type="ECO:0000256" key="16">
    <source>
        <dbReference type="SAM" id="MobiDB-lite"/>
    </source>
</evidence>
<sequence>MYKDSYIVEGKTLPLIPLRGMTVFPYMVVHFDVGREKSIKALEKAMVEDSLIFLCTQKDAKVEEPTLDDFYHIGTVTKIKQMLKLPGGSIRVLVEGVNRGKIVKMVKEDEYFEAVIEEFTYDPDEIKLNKELQAAMRLVIADFEDYLALSKRLSPDILITITDIEDPGRLADIVASYINLKVEDNQKILETFDFYERLVVLHKILQEEIELLKIEEKINQRVQKQISEIQKEYYLKEQMRAIQKELGEDYDVLEEIEEYKTKIDNIDMPEEVKEKALKEVERLKKMSPYSAETAVIRTYLDWIIELPWDKETEDKVDIKRARDILNEDHYGLEDVKERILEFIAVRKLTSDMKGSILCLVGPPGVGKTSIAKSVARALNRKFVRMSLGGMRDEAEIRGHRRTYVGAMPGRVISSIKKCGSKNPVFLFDEIDKLASDFRGDPASALLEVLDPEQNYTFTDHYLEVPFDLSKVFFITTANTTASIPPPLLDRMEVIRISGYTEEEKLKIATNHLLPKQLKEHGLKEDNLIISETAIKKIINNYTREAGVRELERNLASICRKAAKKIVETNVKTVRVNRGNIHRYLGPEKYRIDMGEREDQVGVATGLAWTVFGGETLSIEVNCMKGNGKIQLTGQLGDVMKESAMAGISYIRANADKLDIDPDFYRKMDIHIHVPEGAIPKDGPSAGITMTTAVISALTNIPVSKDVAMTGEITLRGRVLPVGGIKEKVLAADRIGIKKVIIPFENKKDLDEIPEKVIKRMEIVLVKHMKEVLPHALLRKEEDDYEDKESSVGEDSCKQEAIS</sequence>
<feature type="active site" evidence="9 11">
    <location>
        <position position="684"/>
    </location>
</feature>
<feature type="active site" evidence="9 11">
    <location>
        <position position="727"/>
    </location>
</feature>
<dbReference type="GO" id="GO:0043565">
    <property type="term" value="F:sequence-specific DNA binding"/>
    <property type="evidence" value="ECO:0007669"/>
    <property type="project" value="UniProtKB-UniRule"/>
</dbReference>
<evidence type="ECO:0000256" key="5">
    <source>
        <dbReference type="ARBA" id="ARBA00022801"/>
    </source>
</evidence>
<dbReference type="CDD" id="cd19500">
    <property type="entry name" value="RecA-like_Lon"/>
    <property type="match status" value="1"/>
</dbReference>
<dbReference type="EMBL" id="SMAE01000006">
    <property type="protein sequence ID" value="TCS89453.1"/>
    <property type="molecule type" value="Genomic_DNA"/>
</dbReference>
<evidence type="ECO:0000256" key="11">
    <source>
        <dbReference type="PIRSR" id="PIRSR001174-1"/>
    </source>
</evidence>
<dbReference type="Gene3D" id="2.30.130.40">
    <property type="entry name" value="LON domain-like"/>
    <property type="match status" value="1"/>
</dbReference>
<feature type="binding site" evidence="9 12">
    <location>
        <begin position="361"/>
        <end position="368"/>
    </location>
    <ligand>
        <name>ATP</name>
        <dbReference type="ChEBI" id="CHEBI:30616"/>
    </ligand>
</feature>
<evidence type="ECO:0000256" key="2">
    <source>
        <dbReference type="ARBA" id="ARBA00022490"/>
    </source>
</evidence>
<evidence type="ECO:0000256" key="14">
    <source>
        <dbReference type="RuleBase" id="RU000591"/>
    </source>
</evidence>
<dbReference type="Pfam" id="PF22667">
    <property type="entry name" value="Lon_lid"/>
    <property type="match status" value="1"/>
</dbReference>
<dbReference type="GO" id="GO:0006515">
    <property type="term" value="P:protein quality control for misfolded or incompletely synthesized proteins"/>
    <property type="evidence" value="ECO:0007669"/>
    <property type="project" value="UniProtKB-UniRule"/>
</dbReference>
<dbReference type="Gene3D" id="3.40.50.300">
    <property type="entry name" value="P-loop containing nucleotide triphosphate hydrolases"/>
    <property type="match status" value="1"/>
</dbReference>
<comment type="caution">
    <text evidence="19">The sequence shown here is derived from an EMBL/GenBank/DDBJ whole genome shotgun (WGS) entry which is preliminary data.</text>
</comment>
<proteinExistence type="evidence at transcript level"/>
<dbReference type="PIRSF" id="PIRSF001174">
    <property type="entry name" value="Lon_proteas"/>
    <property type="match status" value="1"/>
</dbReference>
<dbReference type="Gene3D" id="1.10.8.60">
    <property type="match status" value="1"/>
</dbReference>
<dbReference type="NCBIfam" id="TIGR00763">
    <property type="entry name" value="lon"/>
    <property type="match status" value="1"/>
</dbReference>
<keyword evidence="2 9" id="KW-0963">Cytoplasm</keyword>
<dbReference type="InterPro" id="IPR003959">
    <property type="entry name" value="ATPase_AAA_core"/>
</dbReference>
<keyword evidence="15" id="KW-0175">Coiled coil</keyword>
<accession>A0A4R3KV85</accession>
<comment type="similarity">
    <text evidence="9 10 13 14">Belongs to the peptidase S16 family.</text>
</comment>
<dbReference type="Pfam" id="PF05362">
    <property type="entry name" value="Lon_C"/>
    <property type="match status" value="1"/>
</dbReference>
<keyword evidence="8 9" id="KW-0346">Stress response</keyword>
<evidence type="ECO:0000256" key="7">
    <source>
        <dbReference type="ARBA" id="ARBA00022840"/>
    </source>
</evidence>
<evidence type="ECO:0000256" key="6">
    <source>
        <dbReference type="ARBA" id="ARBA00022825"/>
    </source>
</evidence>
<dbReference type="InterPro" id="IPR004815">
    <property type="entry name" value="Lon_bac/euk-typ"/>
</dbReference>
<dbReference type="NCBIfam" id="NF008053">
    <property type="entry name" value="PRK10787.1"/>
    <property type="match status" value="1"/>
</dbReference>
<dbReference type="InterPro" id="IPR020568">
    <property type="entry name" value="Ribosomal_Su5_D2-typ_SF"/>
</dbReference>
<evidence type="ECO:0000256" key="13">
    <source>
        <dbReference type="PROSITE-ProRule" id="PRU01122"/>
    </source>
</evidence>
<dbReference type="AlphaFoldDB" id="A0A4R3KV85"/>
<evidence type="ECO:0000256" key="8">
    <source>
        <dbReference type="ARBA" id="ARBA00023016"/>
    </source>
</evidence>
<dbReference type="InterPro" id="IPR054594">
    <property type="entry name" value="Lon_lid"/>
</dbReference>
<feature type="domain" description="Lon N-terminal" evidence="18">
    <location>
        <begin position="13"/>
        <end position="209"/>
    </location>
</feature>
<dbReference type="SMR" id="A0A4R3KV85"/>
<keyword evidence="7 9" id="KW-0067">ATP-binding</keyword>
<dbReference type="InterPro" id="IPR003111">
    <property type="entry name" value="Lon_prtase_N"/>
</dbReference>
<dbReference type="InterPro" id="IPR046336">
    <property type="entry name" value="Lon_prtase_N_sf"/>
</dbReference>
<dbReference type="Gene3D" id="1.20.5.5270">
    <property type="match status" value="1"/>
</dbReference>
<dbReference type="PRINTS" id="PR00830">
    <property type="entry name" value="ENDOLAPTASE"/>
</dbReference>
<evidence type="ECO:0000256" key="10">
    <source>
        <dbReference type="PIRNR" id="PIRNR001174"/>
    </source>
</evidence>
<evidence type="ECO:0000256" key="15">
    <source>
        <dbReference type="SAM" id="Coils"/>
    </source>
</evidence>
<dbReference type="PANTHER" id="PTHR10046">
    <property type="entry name" value="ATP DEPENDENT LON PROTEASE FAMILY MEMBER"/>
    <property type="match status" value="1"/>
</dbReference>
<protein>
    <recommendedName>
        <fullName evidence="9 10">Lon protease</fullName>
        <ecNumber evidence="9 10">3.4.21.53</ecNumber>
    </recommendedName>
    <alternativeName>
        <fullName evidence="9">ATP-dependent protease La</fullName>
    </alternativeName>
</protein>
<feature type="coiled-coil region" evidence="15">
    <location>
        <begin position="195"/>
        <end position="232"/>
    </location>
</feature>
<keyword evidence="5 9" id="KW-0378">Hydrolase</keyword>
<dbReference type="Pfam" id="PF02190">
    <property type="entry name" value="LON_substr_bdg"/>
    <property type="match status" value="1"/>
</dbReference>
<dbReference type="PROSITE" id="PS01046">
    <property type="entry name" value="LON_SER"/>
    <property type="match status" value="1"/>
</dbReference>
<dbReference type="GO" id="GO:0005524">
    <property type="term" value="F:ATP binding"/>
    <property type="evidence" value="ECO:0007669"/>
    <property type="project" value="UniProtKB-UniRule"/>
</dbReference>
<evidence type="ECO:0000256" key="12">
    <source>
        <dbReference type="PIRSR" id="PIRSR001174-2"/>
    </source>
</evidence>
<comment type="function">
    <text evidence="9">ATP-dependent serine protease that mediates the selective degradation of mutant and abnormal proteins as well as certain short-lived regulatory proteins. Required for cellular homeostasis and for survival from DNA damage and developmental changes induced by stress. Degrades polypeptides processively to yield small peptide fragments that are 5 to 10 amino acids long. Binds to DNA in a double-stranded, site-specific manner.</text>
</comment>
<dbReference type="Proteomes" id="UP000294567">
    <property type="component" value="Unassembled WGS sequence"/>
</dbReference>
<feature type="region of interest" description="Disordered" evidence="16">
    <location>
        <begin position="779"/>
        <end position="802"/>
    </location>
</feature>
<evidence type="ECO:0000259" key="17">
    <source>
        <dbReference type="PROSITE" id="PS51786"/>
    </source>
</evidence>
<dbReference type="SMART" id="SM00464">
    <property type="entry name" value="LON"/>
    <property type="match status" value="1"/>
</dbReference>
<keyword evidence="3 9" id="KW-0645">Protease</keyword>
<organism evidence="19 20">
    <name type="scientific">Keratinibaculum paraultunense</name>
    <dbReference type="NCBI Taxonomy" id="1278232"/>
    <lineage>
        <taxon>Bacteria</taxon>
        <taxon>Bacillati</taxon>
        <taxon>Bacillota</taxon>
        <taxon>Tissierellia</taxon>
        <taxon>Tissierellales</taxon>
        <taxon>Tepidimicrobiaceae</taxon>
        <taxon>Keratinibaculum</taxon>
    </lineage>
</organism>
<feature type="domain" description="Lon proteolytic" evidence="17">
    <location>
        <begin position="597"/>
        <end position="778"/>
    </location>
</feature>
<dbReference type="SMART" id="SM00382">
    <property type="entry name" value="AAA"/>
    <property type="match status" value="1"/>
</dbReference>
<evidence type="ECO:0000259" key="18">
    <source>
        <dbReference type="PROSITE" id="PS51787"/>
    </source>
</evidence>
<keyword evidence="20" id="KW-1185">Reference proteome</keyword>
<dbReference type="RefSeq" id="WP_132027606.1">
    <property type="nucleotide sequence ID" value="NZ_CP068564.1"/>
</dbReference>
<dbReference type="EC" id="3.4.21.53" evidence="9 10"/>
<dbReference type="InterPro" id="IPR008268">
    <property type="entry name" value="Peptidase_S16_AS"/>
</dbReference>
<dbReference type="InterPro" id="IPR027543">
    <property type="entry name" value="Lon_bac"/>
</dbReference>
<dbReference type="GO" id="GO:0034605">
    <property type="term" value="P:cellular response to heat"/>
    <property type="evidence" value="ECO:0007669"/>
    <property type="project" value="UniProtKB-UniRule"/>
</dbReference>
<comment type="subcellular location">
    <subcellularLocation>
        <location evidence="1 9 10">Cytoplasm</location>
    </subcellularLocation>
</comment>
<dbReference type="InterPro" id="IPR027065">
    <property type="entry name" value="Lon_Prtase"/>
</dbReference>
<dbReference type="FunFam" id="3.40.50.300:FF:000382">
    <property type="entry name" value="Lon protease homolog 2, peroxisomal"/>
    <property type="match status" value="1"/>
</dbReference>
<dbReference type="SUPFAM" id="SSF52540">
    <property type="entry name" value="P-loop containing nucleoside triphosphate hydrolases"/>
    <property type="match status" value="1"/>
</dbReference>
<dbReference type="InterPro" id="IPR015947">
    <property type="entry name" value="PUA-like_sf"/>
</dbReference>
<dbReference type="PROSITE" id="PS51786">
    <property type="entry name" value="LON_PROTEOLYTIC"/>
    <property type="match status" value="1"/>
</dbReference>
<evidence type="ECO:0000313" key="20">
    <source>
        <dbReference type="Proteomes" id="UP000294567"/>
    </source>
</evidence>
<dbReference type="Pfam" id="PF00004">
    <property type="entry name" value="AAA"/>
    <property type="match status" value="1"/>
</dbReference>
<dbReference type="GO" id="GO:0016887">
    <property type="term" value="F:ATP hydrolysis activity"/>
    <property type="evidence" value="ECO:0007669"/>
    <property type="project" value="UniProtKB-UniRule"/>
</dbReference>
<evidence type="ECO:0000256" key="1">
    <source>
        <dbReference type="ARBA" id="ARBA00004496"/>
    </source>
</evidence>
<keyword evidence="4 9" id="KW-0547">Nucleotide-binding</keyword>
<reference evidence="19 20" key="1">
    <citation type="submission" date="2019-03" db="EMBL/GenBank/DDBJ databases">
        <title>Genomic Encyclopedia of Type Strains, Phase IV (KMG-IV): sequencing the most valuable type-strain genomes for metagenomic binning, comparative biology and taxonomic classification.</title>
        <authorList>
            <person name="Goeker M."/>
        </authorList>
    </citation>
    <scope>NUCLEOTIDE SEQUENCE [LARGE SCALE GENOMIC DNA]</scope>
    <source>
        <strain evidence="19 20">DSM 26752</strain>
    </source>
</reference>
<dbReference type="GO" id="GO:0004176">
    <property type="term" value="F:ATP-dependent peptidase activity"/>
    <property type="evidence" value="ECO:0007669"/>
    <property type="project" value="UniProtKB-UniRule"/>
</dbReference>
<dbReference type="GO" id="GO:0004252">
    <property type="term" value="F:serine-type endopeptidase activity"/>
    <property type="evidence" value="ECO:0007669"/>
    <property type="project" value="UniProtKB-UniRule"/>
</dbReference>
<dbReference type="SUPFAM" id="SSF54211">
    <property type="entry name" value="Ribosomal protein S5 domain 2-like"/>
    <property type="match status" value="1"/>
</dbReference>
<dbReference type="PROSITE" id="PS51787">
    <property type="entry name" value="LON_N"/>
    <property type="match status" value="1"/>
</dbReference>
<evidence type="ECO:0000256" key="3">
    <source>
        <dbReference type="ARBA" id="ARBA00022670"/>
    </source>
</evidence>
<dbReference type="InterPro" id="IPR003593">
    <property type="entry name" value="AAA+_ATPase"/>
</dbReference>
<evidence type="ECO:0000256" key="9">
    <source>
        <dbReference type="HAMAP-Rule" id="MF_01973"/>
    </source>
</evidence>
<name>A0A4R3KV85_9FIRM</name>
<gene>
    <name evidence="9" type="primary">lon</name>
    <name evidence="19" type="ORF">EDD65_106119</name>
</gene>
<dbReference type="SUPFAM" id="SSF88697">
    <property type="entry name" value="PUA domain-like"/>
    <property type="match status" value="1"/>
</dbReference>
<dbReference type="GO" id="GO:0005737">
    <property type="term" value="C:cytoplasm"/>
    <property type="evidence" value="ECO:0007669"/>
    <property type="project" value="UniProtKB-SubCell"/>
</dbReference>
<evidence type="ECO:0000256" key="4">
    <source>
        <dbReference type="ARBA" id="ARBA00022741"/>
    </source>
</evidence>
<dbReference type="InterPro" id="IPR008269">
    <property type="entry name" value="Lon_proteolytic"/>
</dbReference>
<evidence type="ECO:0000313" key="19">
    <source>
        <dbReference type="EMBL" id="TCS89453.1"/>
    </source>
</evidence>
<comment type="catalytic activity">
    <reaction evidence="9 10 13">
        <text>Hydrolysis of proteins in presence of ATP.</text>
        <dbReference type="EC" id="3.4.21.53"/>
    </reaction>
</comment>
<dbReference type="Gene3D" id="1.20.58.1480">
    <property type="match status" value="1"/>
</dbReference>
<keyword evidence="6 9" id="KW-0720">Serine protease</keyword>
<dbReference type="InterPro" id="IPR014721">
    <property type="entry name" value="Ribsml_uS5_D2-typ_fold_subgr"/>
</dbReference>
<dbReference type="FunFam" id="1.20.5.5270:FF:000002">
    <property type="entry name" value="Lon protease homolog"/>
    <property type="match status" value="1"/>
</dbReference>
<dbReference type="HAMAP" id="MF_01973">
    <property type="entry name" value="lon_bact"/>
    <property type="match status" value="1"/>
</dbReference>
<dbReference type="OrthoDB" id="9803599at2"/>
<comment type="induction">
    <text evidence="9">By heat shock.</text>
</comment>